<evidence type="ECO:0000313" key="2">
    <source>
        <dbReference type="EMBL" id="MDN3567267.1"/>
    </source>
</evidence>
<organism evidence="2 3">
    <name type="scientific">Paeniroseomonas aquatica</name>
    <dbReference type="NCBI Taxonomy" id="373043"/>
    <lineage>
        <taxon>Bacteria</taxon>
        <taxon>Pseudomonadati</taxon>
        <taxon>Pseudomonadota</taxon>
        <taxon>Alphaproteobacteria</taxon>
        <taxon>Acetobacterales</taxon>
        <taxon>Acetobacteraceae</taxon>
        <taxon>Paeniroseomonas</taxon>
    </lineage>
</organism>
<gene>
    <name evidence="2" type="ORF">QWZ14_23050</name>
</gene>
<keyword evidence="3" id="KW-1185">Reference proteome</keyword>
<comment type="caution">
    <text evidence="2">The sequence shown here is derived from an EMBL/GenBank/DDBJ whole genome shotgun (WGS) entry which is preliminary data.</text>
</comment>
<feature type="signal peptide" evidence="1">
    <location>
        <begin position="1"/>
        <end position="25"/>
    </location>
</feature>
<sequence>MFKPLLPLAALVAMGACTLPPPPQSASLPNDAVVGAGDPLRSAVNTTAFAFSSQSQLAGRPAQAARAVAQMEWLTVELPGNPRLTNVSPTVFNQLVQARAEWRAALGIPAGAEAQPVIDALYAAARALGSRQSSEAAAALPASLFPQGGAATLTRLAALPGLPLTNRAAVGATEAIRDLDSASSRRL</sequence>
<dbReference type="Proteomes" id="UP001529369">
    <property type="component" value="Unassembled WGS sequence"/>
</dbReference>
<evidence type="ECO:0000256" key="1">
    <source>
        <dbReference type="SAM" id="SignalP"/>
    </source>
</evidence>
<proteinExistence type="predicted"/>
<evidence type="ECO:0000313" key="3">
    <source>
        <dbReference type="Proteomes" id="UP001529369"/>
    </source>
</evidence>
<keyword evidence="1" id="KW-0732">Signal</keyword>
<dbReference type="PROSITE" id="PS51257">
    <property type="entry name" value="PROKAR_LIPOPROTEIN"/>
    <property type="match status" value="1"/>
</dbReference>
<accession>A0ABT8ABV8</accession>
<reference evidence="3" key="1">
    <citation type="journal article" date="2019" name="Int. J. Syst. Evol. Microbiol.">
        <title>The Global Catalogue of Microorganisms (GCM) 10K type strain sequencing project: providing services to taxonomists for standard genome sequencing and annotation.</title>
        <authorList>
            <consortium name="The Broad Institute Genomics Platform"/>
            <consortium name="The Broad Institute Genome Sequencing Center for Infectious Disease"/>
            <person name="Wu L."/>
            <person name="Ma J."/>
        </authorList>
    </citation>
    <scope>NUCLEOTIDE SEQUENCE [LARGE SCALE GENOMIC DNA]</scope>
    <source>
        <strain evidence="3">CECT 7131</strain>
    </source>
</reference>
<dbReference type="EMBL" id="JAUFPN010000191">
    <property type="protein sequence ID" value="MDN3567267.1"/>
    <property type="molecule type" value="Genomic_DNA"/>
</dbReference>
<name>A0ABT8ABV8_9PROT</name>
<protein>
    <submittedName>
        <fullName evidence="2">Uncharacterized protein</fullName>
    </submittedName>
</protein>
<dbReference type="RefSeq" id="WP_290319288.1">
    <property type="nucleotide sequence ID" value="NZ_JAUFPN010000191.1"/>
</dbReference>
<feature type="chain" id="PRO_5047177898" evidence="1">
    <location>
        <begin position="26"/>
        <end position="187"/>
    </location>
</feature>